<keyword evidence="1" id="KW-0472">Membrane</keyword>
<keyword evidence="1" id="KW-1133">Transmembrane helix</keyword>
<dbReference type="Proteomes" id="UP001221686">
    <property type="component" value="Unassembled WGS sequence"/>
</dbReference>
<gene>
    <name evidence="2" type="ORF">POL25_23335</name>
</gene>
<sequence length="200" mass="21347">MAPPQMSAYRRCEPDAESLVPAAQRPLGEACDALHLALLTLESQDAEDNPERAAAQARSFLAEAVNALNRARVFVPGVFSHTPSVIAASEAEPVVELARLHQIATRLLWYNHRSLPARTQAPLQPEDEAQLATLVRALGRTARAARALRHAWIAAAAILALLLPLGPAAVGLGLGSCFVLVWLLQAVSALRSPAALPERV</sequence>
<name>A0ABT5E4J7_9BACT</name>
<feature type="transmembrane region" description="Helical" evidence="1">
    <location>
        <begin position="151"/>
        <end position="184"/>
    </location>
</feature>
<dbReference type="EMBL" id="JAQNDL010000002">
    <property type="protein sequence ID" value="MDC0719853.1"/>
    <property type="molecule type" value="Genomic_DNA"/>
</dbReference>
<comment type="caution">
    <text evidence="2">The sequence shown here is derived from an EMBL/GenBank/DDBJ whole genome shotgun (WGS) entry which is preliminary data.</text>
</comment>
<reference evidence="2 3" key="1">
    <citation type="submission" date="2022-11" db="EMBL/GenBank/DDBJ databases">
        <title>Minimal conservation of predation-associated metabolite biosynthetic gene clusters underscores biosynthetic potential of Myxococcota including descriptions for ten novel species: Archangium lansinium sp. nov., Myxococcus landrumus sp. nov., Nannocystis bai.</title>
        <authorList>
            <person name="Ahearne A."/>
            <person name="Stevens C."/>
            <person name="Dowd S."/>
        </authorList>
    </citation>
    <scope>NUCLEOTIDE SEQUENCE [LARGE SCALE GENOMIC DNA]</scope>
    <source>
        <strain evidence="2 3">BB15-2</strain>
    </source>
</reference>
<accession>A0ABT5E4J7</accession>
<proteinExistence type="predicted"/>
<evidence type="ECO:0000256" key="1">
    <source>
        <dbReference type="SAM" id="Phobius"/>
    </source>
</evidence>
<organism evidence="2 3">
    <name type="scientific">Nannocystis bainbridge</name>
    <dbReference type="NCBI Taxonomy" id="2995303"/>
    <lineage>
        <taxon>Bacteria</taxon>
        <taxon>Pseudomonadati</taxon>
        <taxon>Myxococcota</taxon>
        <taxon>Polyangia</taxon>
        <taxon>Nannocystales</taxon>
        <taxon>Nannocystaceae</taxon>
        <taxon>Nannocystis</taxon>
    </lineage>
</organism>
<keyword evidence="1" id="KW-0812">Transmembrane</keyword>
<protein>
    <submittedName>
        <fullName evidence="2">Uncharacterized protein</fullName>
    </submittedName>
</protein>
<evidence type="ECO:0000313" key="3">
    <source>
        <dbReference type="Proteomes" id="UP001221686"/>
    </source>
</evidence>
<keyword evidence="3" id="KW-1185">Reference proteome</keyword>
<dbReference type="RefSeq" id="WP_272088353.1">
    <property type="nucleotide sequence ID" value="NZ_JAQNDL010000002.1"/>
</dbReference>
<evidence type="ECO:0000313" key="2">
    <source>
        <dbReference type="EMBL" id="MDC0719853.1"/>
    </source>
</evidence>